<proteinExistence type="inferred from homology"/>
<dbReference type="GO" id="GO:0070782">
    <property type="term" value="P:phosphatidylserine exposure on apoptotic cell surface"/>
    <property type="evidence" value="ECO:0007669"/>
    <property type="project" value="TreeGrafter"/>
</dbReference>
<dbReference type="InterPro" id="IPR018629">
    <property type="entry name" value="XK-rel"/>
</dbReference>
<organism evidence="10 11">
    <name type="scientific">Aldrovandia affinis</name>
    <dbReference type="NCBI Taxonomy" id="143900"/>
    <lineage>
        <taxon>Eukaryota</taxon>
        <taxon>Metazoa</taxon>
        <taxon>Chordata</taxon>
        <taxon>Craniata</taxon>
        <taxon>Vertebrata</taxon>
        <taxon>Euteleostomi</taxon>
        <taxon>Actinopterygii</taxon>
        <taxon>Neopterygii</taxon>
        <taxon>Teleostei</taxon>
        <taxon>Notacanthiformes</taxon>
        <taxon>Halosauridae</taxon>
        <taxon>Aldrovandia</taxon>
    </lineage>
</organism>
<comment type="subcellular location">
    <subcellularLocation>
        <location evidence="1">Cell membrane</location>
        <topology evidence="1">Multi-pass membrane protein</topology>
    </subcellularLocation>
    <subcellularLocation>
        <location evidence="9">Membrane</location>
        <topology evidence="9">Multi-pass membrane protein</topology>
    </subcellularLocation>
</comment>
<comment type="similarity">
    <text evidence="2 9">Belongs to the XK family.</text>
</comment>
<dbReference type="Proteomes" id="UP001221898">
    <property type="component" value="Unassembled WGS sequence"/>
</dbReference>
<keyword evidence="5" id="KW-0053">Apoptosis</keyword>
<protein>
    <recommendedName>
        <fullName evidence="9">XK-related protein</fullName>
    </recommendedName>
</protein>
<evidence type="ECO:0000256" key="2">
    <source>
        <dbReference type="ARBA" id="ARBA00008789"/>
    </source>
</evidence>
<evidence type="ECO:0000313" key="11">
    <source>
        <dbReference type="Proteomes" id="UP001221898"/>
    </source>
</evidence>
<dbReference type="GO" id="GO:0005886">
    <property type="term" value="C:plasma membrane"/>
    <property type="evidence" value="ECO:0007669"/>
    <property type="project" value="UniProtKB-SubCell"/>
</dbReference>
<dbReference type="AlphaFoldDB" id="A0AAD7W4X3"/>
<feature type="transmembrane region" description="Helical" evidence="9">
    <location>
        <begin position="243"/>
        <end position="261"/>
    </location>
</feature>
<feature type="transmembrane region" description="Helical" evidence="9">
    <location>
        <begin position="52"/>
        <end position="75"/>
    </location>
</feature>
<comment type="catalytic activity">
    <reaction evidence="8">
        <text>a 1,2-diacyl-sn-glycero-3-phospho-L-serine(in) = a 1,2-diacyl-sn-glycero-3-phospho-L-serine(out)</text>
        <dbReference type="Rhea" id="RHEA:38663"/>
        <dbReference type="ChEBI" id="CHEBI:57262"/>
    </reaction>
</comment>
<keyword evidence="7 9" id="KW-0472">Membrane</keyword>
<evidence type="ECO:0000256" key="4">
    <source>
        <dbReference type="ARBA" id="ARBA00022692"/>
    </source>
</evidence>
<accession>A0AAD7W4X3</accession>
<evidence type="ECO:0000256" key="7">
    <source>
        <dbReference type="ARBA" id="ARBA00023136"/>
    </source>
</evidence>
<evidence type="ECO:0000256" key="3">
    <source>
        <dbReference type="ARBA" id="ARBA00022475"/>
    </source>
</evidence>
<sequence length="426" mass="49130">MSVVGNMECSTFSKYSWLDFLFTVIGVCTFLFDVGSDLWVAKEFFLQGDFLWFGVFVGFMVLSSVVVQMFSWFWFKYDRELEGFEAKAASNNVLLCGEGRFKLYCWLHVLQLGFFFRHVSAIRQGFQVWWRGKRGSEYAVYMTHDLSMLRLIETFCESAPQLTLMLYIMLRTNRARTVQCVSVVASTSSVAWMVVDYHRSLRSFLPDKAQQEWGSSVLYFLWNLFLIAPRVAAVALFASVLPAYVWLHFLILWAALVTWAWRQRTTFMDSTEGEWLYRATVGLIWYFSWFNVTEGSTRTRSAIYHTFMAADGAILLVTWWWYRDSNLTQLYAPGLAAVLPLTYLLGLLLKGLYYTCSHPRLQSPTSQVGEDVIDGQEPLGPRPLEATLSSQLQNKRMADHAYYFYNSDPPCPAVCNTSRNQCNNAL</sequence>
<feature type="transmembrane region" description="Helical" evidence="9">
    <location>
        <begin position="216"/>
        <end position="237"/>
    </location>
</feature>
<dbReference type="GO" id="GO:1902742">
    <property type="term" value="P:apoptotic process involved in development"/>
    <property type="evidence" value="ECO:0007669"/>
    <property type="project" value="TreeGrafter"/>
</dbReference>
<keyword evidence="6 9" id="KW-1133">Transmembrane helix</keyword>
<feature type="transmembrane region" description="Helical" evidence="9">
    <location>
        <begin position="175"/>
        <end position="195"/>
    </location>
</feature>
<feature type="transmembrane region" description="Helical" evidence="9">
    <location>
        <begin position="273"/>
        <end position="290"/>
    </location>
</feature>
<evidence type="ECO:0000256" key="1">
    <source>
        <dbReference type="ARBA" id="ARBA00004651"/>
    </source>
</evidence>
<dbReference type="PANTHER" id="PTHR16024">
    <property type="entry name" value="XK-RELATED PROTEIN"/>
    <property type="match status" value="1"/>
</dbReference>
<evidence type="ECO:0000256" key="8">
    <source>
        <dbReference type="ARBA" id="ARBA00024479"/>
    </source>
</evidence>
<comment type="caution">
    <text evidence="10">The sequence shown here is derived from an EMBL/GenBank/DDBJ whole genome shotgun (WGS) entry which is preliminary data.</text>
</comment>
<gene>
    <name evidence="10" type="ORF">AAFF_G00232260</name>
</gene>
<feature type="transmembrane region" description="Helical" evidence="9">
    <location>
        <begin position="302"/>
        <end position="322"/>
    </location>
</feature>
<evidence type="ECO:0000256" key="6">
    <source>
        <dbReference type="ARBA" id="ARBA00022989"/>
    </source>
</evidence>
<name>A0AAD7W4X3_9TELE</name>
<dbReference type="GO" id="GO:0043652">
    <property type="term" value="P:engulfment of apoptotic cell"/>
    <property type="evidence" value="ECO:0007669"/>
    <property type="project" value="TreeGrafter"/>
</dbReference>
<keyword evidence="3" id="KW-1003">Cell membrane</keyword>
<dbReference type="Pfam" id="PF09815">
    <property type="entry name" value="XK-related"/>
    <property type="match status" value="1"/>
</dbReference>
<dbReference type="EMBL" id="JAINUG010000304">
    <property type="protein sequence ID" value="KAJ8378997.1"/>
    <property type="molecule type" value="Genomic_DNA"/>
</dbReference>
<feature type="transmembrane region" description="Helical" evidence="9">
    <location>
        <begin position="334"/>
        <end position="354"/>
    </location>
</feature>
<evidence type="ECO:0000313" key="10">
    <source>
        <dbReference type="EMBL" id="KAJ8378997.1"/>
    </source>
</evidence>
<evidence type="ECO:0000256" key="5">
    <source>
        <dbReference type="ARBA" id="ARBA00022703"/>
    </source>
</evidence>
<keyword evidence="4 9" id="KW-0812">Transmembrane</keyword>
<dbReference type="PANTHER" id="PTHR16024:SF8">
    <property type="entry name" value="XK-RELATED PROTEIN 8"/>
    <property type="match status" value="1"/>
</dbReference>
<evidence type="ECO:0000256" key="9">
    <source>
        <dbReference type="RuleBase" id="RU910716"/>
    </source>
</evidence>
<feature type="transmembrane region" description="Helical" evidence="9">
    <location>
        <begin position="20"/>
        <end position="40"/>
    </location>
</feature>
<dbReference type="InterPro" id="IPR050895">
    <property type="entry name" value="XK-related_scramblase"/>
</dbReference>
<reference evidence="10" key="1">
    <citation type="journal article" date="2023" name="Science">
        <title>Genome structures resolve the early diversification of teleost fishes.</title>
        <authorList>
            <person name="Parey E."/>
            <person name="Louis A."/>
            <person name="Montfort J."/>
            <person name="Bouchez O."/>
            <person name="Roques C."/>
            <person name="Iampietro C."/>
            <person name="Lluch J."/>
            <person name="Castinel A."/>
            <person name="Donnadieu C."/>
            <person name="Desvignes T."/>
            <person name="Floi Bucao C."/>
            <person name="Jouanno E."/>
            <person name="Wen M."/>
            <person name="Mejri S."/>
            <person name="Dirks R."/>
            <person name="Jansen H."/>
            <person name="Henkel C."/>
            <person name="Chen W.J."/>
            <person name="Zahm M."/>
            <person name="Cabau C."/>
            <person name="Klopp C."/>
            <person name="Thompson A.W."/>
            <person name="Robinson-Rechavi M."/>
            <person name="Braasch I."/>
            <person name="Lecointre G."/>
            <person name="Bobe J."/>
            <person name="Postlethwait J.H."/>
            <person name="Berthelot C."/>
            <person name="Roest Crollius H."/>
            <person name="Guiguen Y."/>
        </authorList>
    </citation>
    <scope>NUCLEOTIDE SEQUENCE</scope>
    <source>
        <strain evidence="10">NC1722</strain>
    </source>
</reference>
<keyword evidence="11" id="KW-1185">Reference proteome</keyword>